<organism evidence="1 2">
    <name type="scientific">Leifsonia xyli subsp. cynodontis DSM 46306</name>
    <dbReference type="NCBI Taxonomy" id="1389489"/>
    <lineage>
        <taxon>Bacteria</taxon>
        <taxon>Bacillati</taxon>
        <taxon>Actinomycetota</taxon>
        <taxon>Actinomycetes</taxon>
        <taxon>Micrococcales</taxon>
        <taxon>Microbacteriaceae</taxon>
        <taxon>Leifsonia</taxon>
    </lineage>
</organism>
<evidence type="ECO:0000313" key="2">
    <source>
        <dbReference type="Proteomes" id="UP000016743"/>
    </source>
</evidence>
<dbReference type="HOGENOM" id="CLU_965747_0_0_11"/>
<name>U3PA33_LEIXC</name>
<dbReference type="EMBL" id="CP006734">
    <property type="protein sequence ID" value="AGW42726.1"/>
    <property type="molecule type" value="Genomic_DNA"/>
</dbReference>
<dbReference type="AlphaFoldDB" id="U3PA33"/>
<accession>U3PA33</accession>
<evidence type="ECO:0000313" key="1">
    <source>
        <dbReference type="EMBL" id="AGW42726.1"/>
    </source>
</evidence>
<keyword evidence="2" id="KW-1185">Reference proteome</keyword>
<sequence length="288" mass="31061">MSGRRSGSVVVWLRMRWGWFGVAVDGFFDPRPSEVAVRPPVVSAVFSPRQRERTSGGGSSGRSSAVPDNLRVFVSQTRAGDVGLGEQLWRVRNAWGAFVASCSWVPVESVTFLRGFERLLEESRDDALWVEQIAAAFDAAGRGLLSDRALDLVATAVRPPSDGEVLAAFATFTVVELRALLAASPGVGTRLLLMDAVAIHAWWQGLASSTSPGARFSARHEVLLTAFPVLFGNLEGIPYGARDYANRRALAAAIAELETRLAGLRAVVGDTSVLGSNGRCNTWTFWEL</sequence>
<reference evidence="1 2" key="1">
    <citation type="journal article" date="2013" name="Genome Announc.">
        <title>Complete Genome Sequence of Leifsonia xyli subsp. cynodontis Strain DSM46306, a Gram-Positive Bacterial Pathogen of Grasses.</title>
        <authorList>
            <person name="Monteiro-Vitorello C.B."/>
            <person name="Zerillo M.M."/>
            <person name="Van Sluys M.A."/>
            <person name="Camargo L.E."/>
            <person name="Kitajima J.P."/>
        </authorList>
    </citation>
    <scope>NUCLEOTIDE SEQUENCE [LARGE SCALE GENOMIC DNA]</scope>
    <source>
        <strain evidence="1 2">DSM 46306</strain>
    </source>
</reference>
<proteinExistence type="predicted"/>
<dbReference type="KEGG" id="lxy:O159_28520"/>
<protein>
    <submittedName>
        <fullName evidence="1">Uncharacterized protein</fullName>
    </submittedName>
</protein>
<gene>
    <name evidence="1" type="ORF">O159_28520</name>
</gene>
<dbReference type="PATRIC" id="fig|1389489.3.peg.2734"/>
<dbReference type="Proteomes" id="UP000016743">
    <property type="component" value="Chromosome"/>
</dbReference>